<dbReference type="GeneID" id="40313850"/>
<evidence type="ECO:0000313" key="2">
    <source>
        <dbReference type="Proteomes" id="UP000284403"/>
    </source>
</evidence>
<keyword evidence="2" id="KW-1185">Reference proteome</keyword>
<accession>A0A3R7LFQ0</accession>
<reference evidence="1 2" key="1">
    <citation type="journal article" date="2018" name="BMC Genomics">
        <title>Genomic comparison of Trypanosoma conorhini and Trypanosoma rangeli to Trypanosoma cruzi strains of high and low virulence.</title>
        <authorList>
            <person name="Bradwell K.R."/>
            <person name="Koparde V.N."/>
            <person name="Matveyev A.V."/>
            <person name="Serrano M.G."/>
            <person name="Alves J.M."/>
            <person name="Parikh H."/>
            <person name="Huang B."/>
            <person name="Lee V."/>
            <person name="Espinosa-Alvarez O."/>
            <person name="Ortiz P.A."/>
            <person name="Costa-Martins A.G."/>
            <person name="Teixeira M.M."/>
            <person name="Buck G.A."/>
        </authorList>
    </citation>
    <scope>NUCLEOTIDE SEQUENCE [LARGE SCALE GENOMIC DNA]</scope>
    <source>
        <strain evidence="1 2">025E</strain>
    </source>
</reference>
<dbReference type="EMBL" id="MKKU01000004">
    <property type="protein sequence ID" value="RNF27503.1"/>
    <property type="molecule type" value="Genomic_DNA"/>
</dbReference>
<dbReference type="OrthoDB" id="250050at2759"/>
<organism evidence="1 2">
    <name type="scientific">Trypanosoma conorhini</name>
    <dbReference type="NCBI Taxonomy" id="83891"/>
    <lineage>
        <taxon>Eukaryota</taxon>
        <taxon>Discoba</taxon>
        <taxon>Euglenozoa</taxon>
        <taxon>Kinetoplastea</taxon>
        <taxon>Metakinetoplastina</taxon>
        <taxon>Trypanosomatida</taxon>
        <taxon>Trypanosomatidae</taxon>
        <taxon>Trypanosoma</taxon>
    </lineage>
</organism>
<evidence type="ECO:0000313" key="1">
    <source>
        <dbReference type="EMBL" id="RNF27503.1"/>
    </source>
</evidence>
<name>A0A3R7LFQ0_9TRYP</name>
<gene>
    <name evidence="1" type="ORF">Tco025E_00239</name>
</gene>
<dbReference type="RefSeq" id="XP_029232709.1">
    <property type="nucleotide sequence ID" value="XM_029367184.1"/>
</dbReference>
<dbReference type="Proteomes" id="UP000284403">
    <property type="component" value="Unassembled WGS sequence"/>
</dbReference>
<protein>
    <submittedName>
        <fullName evidence="1">Uncharacterized protein</fullName>
    </submittedName>
</protein>
<dbReference type="AlphaFoldDB" id="A0A3R7LFQ0"/>
<proteinExistence type="predicted"/>
<comment type="caution">
    <text evidence="1">The sequence shown here is derived from an EMBL/GenBank/DDBJ whole genome shotgun (WGS) entry which is preliminary data.</text>
</comment>
<sequence>MRSDNAPPSGSCHLSEVQQQSATALKESMQKGRFVAYYTHPYRLPLSQSAAVRAPEKLPRDEATIAPGDFSFLPYPTYCGLTTVDKVLYKHCLSLDIPS</sequence>